<feature type="compositionally biased region" description="Gly residues" evidence="1">
    <location>
        <begin position="36"/>
        <end position="47"/>
    </location>
</feature>
<organism evidence="2 3">
    <name type="scientific">Myxococcus fulvus</name>
    <dbReference type="NCBI Taxonomy" id="33"/>
    <lineage>
        <taxon>Bacteria</taxon>
        <taxon>Pseudomonadati</taxon>
        <taxon>Myxococcota</taxon>
        <taxon>Myxococcia</taxon>
        <taxon>Myxococcales</taxon>
        <taxon>Cystobacterineae</taxon>
        <taxon>Myxococcaceae</taxon>
        <taxon>Myxococcus</taxon>
    </lineage>
</organism>
<feature type="region of interest" description="Disordered" evidence="1">
    <location>
        <begin position="1"/>
        <end position="65"/>
    </location>
</feature>
<name>A0A511TDP7_MYXFU</name>
<accession>A0A511TDP7</accession>
<reference evidence="2 3" key="1">
    <citation type="submission" date="2019-07" db="EMBL/GenBank/DDBJ databases">
        <title>Whole genome shotgun sequence of Myxococcus fulvus NBRC 100333.</title>
        <authorList>
            <person name="Hosoyama A."/>
            <person name="Uohara A."/>
            <person name="Ohji S."/>
            <person name="Ichikawa N."/>
        </authorList>
    </citation>
    <scope>NUCLEOTIDE SEQUENCE [LARGE SCALE GENOMIC DNA]</scope>
    <source>
        <strain evidence="2 3">NBRC 100333</strain>
    </source>
</reference>
<evidence type="ECO:0000313" key="2">
    <source>
        <dbReference type="EMBL" id="GEN12290.1"/>
    </source>
</evidence>
<dbReference type="AlphaFoldDB" id="A0A511TDP7"/>
<evidence type="ECO:0000256" key="1">
    <source>
        <dbReference type="SAM" id="MobiDB-lite"/>
    </source>
</evidence>
<proteinExistence type="predicted"/>
<gene>
    <name evidence="2" type="ORF">MFU01_73270</name>
</gene>
<protein>
    <submittedName>
        <fullName evidence="2">Uncharacterized protein</fullName>
    </submittedName>
</protein>
<dbReference type="Proteomes" id="UP000321514">
    <property type="component" value="Unassembled WGS sequence"/>
</dbReference>
<evidence type="ECO:0000313" key="3">
    <source>
        <dbReference type="Proteomes" id="UP000321514"/>
    </source>
</evidence>
<sequence>MVRAIPGTDLGRTFTDSRLRGDRGPIMPGTDPVGVTGTGEPGSGGGIPAPADRRESRHLAKLQVG</sequence>
<dbReference type="EMBL" id="BJXR01000059">
    <property type="protein sequence ID" value="GEN12290.1"/>
    <property type="molecule type" value="Genomic_DNA"/>
</dbReference>
<comment type="caution">
    <text evidence="2">The sequence shown here is derived from an EMBL/GenBank/DDBJ whole genome shotgun (WGS) entry which is preliminary data.</text>
</comment>